<evidence type="ECO:0000259" key="2">
    <source>
        <dbReference type="Pfam" id="PF12248"/>
    </source>
</evidence>
<dbReference type="InParanoid" id="A0A7R8UJD8"/>
<keyword evidence="1" id="KW-0732">Signal</keyword>
<sequence length="212" mass="23957">MYATGIVIFVTFILFCARFSDSVHDRNPVPFSKLATCQEFDIDSHKCLHFFPLETIKNYQTKEYKLHLKFYVMATNDANIVLTNGYGEGTVRYTAVIAGGGNTYSWLTNTSATTLGLESHLTDILSPLWPTPIVVRQKTNGLLDVSIPGVAEPLLLADASDLTEVKSFCLYAWRNKSRWFYNCTEPEDILLDKNTDCNSRRGQCQLFVGFEK</sequence>
<feature type="signal peptide" evidence="1">
    <location>
        <begin position="1"/>
        <end position="22"/>
    </location>
</feature>
<dbReference type="OrthoDB" id="8182187at2759"/>
<evidence type="ECO:0000313" key="3">
    <source>
        <dbReference type="EMBL" id="CAD7081947.1"/>
    </source>
</evidence>
<protein>
    <recommendedName>
        <fullName evidence="2">Farnesoic acid O-methyl transferase domain-containing protein</fullName>
    </recommendedName>
</protein>
<name>A0A7R8UJD8_HERIL</name>
<dbReference type="AlphaFoldDB" id="A0A7R8UJD8"/>
<dbReference type="Proteomes" id="UP000594454">
    <property type="component" value="Chromosome 2"/>
</dbReference>
<evidence type="ECO:0000313" key="4">
    <source>
        <dbReference type="Proteomes" id="UP000594454"/>
    </source>
</evidence>
<dbReference type="Pfam" id="PF12248">
    <property type="entry name" value="Methyltransf_FA"/>
    <property type="match status" value="1"/>
</dbReference>
<feature type="domain" description="Farnesoic acid O-methyl transferase" evidence="2">
    <location>
        <begin position="48"/>
        <end position="184"/>
    </location>
</feature>
<dbReference type="InterPro" id="IPR022041">
    <property type="entry name" value="Methyltransf_FA"/>
</dbReference>
<accession>A0A7R8UJD8</accession>
<dbReference type="EMBL" id="LR899010">
    <property type="protein sequence ID" value="CAD7081947.1"/>
    <property type="molecule type" value="Genomic_DNA"/>
</dbReference>
<keyword evidence="4" id="KW-1185">Reference proteome</keyword>
<proteinExistence type="predicted"/>
<feature type="chain" id="PRO_5030851282" description="Farnesoic acid O-methyl transferase domain-containing protein" evidence="1">
    <location>
        <begin position="23"/>
        <end position="212"/>
    </location>
</feature>
<gene>
    <name evidence="3" type="ORF">HERILL_LOCUS5023</name>
</gene>
<reference evidence="3 4" key="1">
    <citation type="submission" date="2020-11" db="EMBL/GenBank/DDBJ databases">
        <authorList>
            <person name="Wallbank WR R."/>
            <person name="Pardo Diaz C."/>
            <person name="Kozak K."/>
            <person name="Martin S."/>
            <person name="Jiggins C."/>
            <person name="Moest M."/>
            <person name="Warren A I."/>
            <person name="Generalovic N T."/>
            <person name="Byers J.R.P. K."/>
            <person name="Montejo-Kovacevich G."/>
            <person name="Yen C E."/>
        </authorList>
    </citation>
    <scope>NUCLEOTIDE SEQUENCE [LARGE SCALE GENOMIC DNA]</scope>
</reference>
<evidence type="ECO:0000256" key="1">
    <source>
        <dbReference type="SAM" id="SignalP"/>
    </source>
</evidence>
<organism evidence="3 4">
    <name type="scientific">Hermetia illucens</name>
    <name type="common">Black soldier fly</name>
    <dbReference type="NCBI Taxonomy" id="343691"/>
    <lineage>
        <taxon>Eukaryota</taxon>
        <taxon>Metazoa</taxon>
        <taxon>Ecdysozoa</taxon>
        <taxon>Arthropoda</taxon>
        <taxon>Hexapoda</taxon>
        <taxon>Insecta</taxon>
        <taxon>Pterygota</taxon>
        <taxon>Neoptera</taxon>
        <taxon>Endopterygota</taxon>
        <taxon>Diptera</taxon>
        <taxon>Brachycera</taxon>
        <taxon>Stratiomyomorpha</taxon>
        <taxon>Stratiomyidae</taxon>
        <taxon>Hermetiinae</taxon>
        <taxon>Hermetia</taxon>
    </lineage>
</organism>